<name>A0A7X6JD18_9HYPH</name>
<reference evidence="1 2" key="1">
    <citation type="submission" date="2020-04" db="EMBL/GenBank/DDBJ databases">
        <title>Whole genome sequencing of clinical and environmental type strains of Ochrobactrum.</title>
        <authorList>
            <person name="Dharne M."/>
        </authorList>
    </citation>
    <scope>NUCLEOTIDE SEQUENCE [LARGE SCALE GENOMIC DNA]</scope>
    <source>
        <strain evidence="1 2">DSM 13340</strain>
    </source>
</reference>
<accession>A0A7X6JD18</accession>
<comment type="caution">
    <text evidence="1">The sequence shown here is derived from an EMBL/GenBank/DDBJ whole genome shotgun (WGS) entry which is preliminary data.</text>
</comment>
<evidence type="ECO:0000313" key="1">
    <source>
        <dbReference type="EMBL" id="NKW11247.1"/>
    </source>
</evidence>
<dbReference type="EMBL" id="JAAXZB010000005">
    <property type="protein sequence ID" value="NKW11247.1"/>
    <property type="molecule type" value="Genomic_DNA"/>
</dbReference>
<evidence type="ECO:0000313" key="2">
    <source>
        <dbReference type="Proteomes" id="UP000558475"/>
    </source>
</evidence>
<proteinExistence type="predicted"/>
<gene>
    <name evidence="1" type="ORF">HGG76_26970</name>
</gene>
<dbReference type="Proteomes" id="UP000558475">
    <property type="component" value="Unassembled WGS sequence"/>
</dbReference>
<protein>
    <submittedName>
        <fullName evidence="1">Uncharacterized protein</fullName>
    </submittedName>
</protein>
<sequence>MDGEFSLYGVEFNESYAASITEGVDADKGLLDDGEEANSKPEIATCYAITGKTMTLSGLGVPGLKNGTLTCSIGYHQSFDGVLEQMLQPEASTEINTNK</sequence>
<organism evidence="1 2">
    <name type="scientific">Brucella tritici</name>
    <dbReference type="NCBI Taxonomy" id="94626"/>
    <lineage>
        <taxon>Bacteria</taxon>
        <taxon>Pseudomonadati</taxon>
        <taxon>Pseudomonadota</taxon>
        <taxon>Alphaproteobacteria</taxon>
        <taxon>Hyphomicrobiales</taxon>
        <taxon>Brucellaceae</taxon>
        <taxon>Brucella/Ochrobactrum group</taxon>
        <taxon>Brucella</taxon>
    </lineage>
</organism>
<dbReference type="AlphaFoldDB" id="A0A7X6JD18"/>